<dbReference type="RefSeq" id="WP_035380068.1">
    <property type="nucleotide sequence ID" value="NZ_JAUYUW010000001.1"/>
</dbReference>
<comment type="caution">
    <text evidence="1">The sequence shown here is derived from an EMBL/GenBank/DDBJ whole genome shotgun (WGS) entry which is preliminary data.</text>
</comment>
<dbReference type="Proteomes" id="UP000029448">
    <property type="component" value="Unassembled WGS sequence"/>
</dbReference>
<gene>
    <name evidence="1" type="ORF">AtDm6_1800</name>
</gene>
<dbReference type="GeneID" id="89478932"/>
<proteinExistence type="predicted"/>
<evidence type="ECO:0000313" key="1">
    <source>
        <dbReference type="EMBL" id="KGB23152.1"/>
    </source>
</evidence>
<evidence type="ECO:0000313" key="2">
    <source>
        <dbReference type="Proteomes" id="UP000029448"/>
    </source>
</evidence>
<organism evidence="1 2">
    <name type="scientific">Acetobacter tropicalis</name>
    <dbReference type="NCBI Taxonomy" id="104102"/>
    <lineage>
        <taxon>Bacteria</taxon>
        <taxon>Pseudomonadati</taxon>
        <taxon>Pseudomonadota</taxon>
        <taxon>Alphaproteobacteria</taxon>
        <taxon>Acetobacterales</taxon>
        <taxon>Acetobacteraceae</taxon>
        <taxon>Acetobacter</taxon>
    </lineage>
</organism>
<sequence length="309" mass="36470">MKCVILFRTHIWDDFIQRQFLRLPKNTPHDIAILANNTDGLCPPVEDFPFVIFTLDDLLKMGLEAGPEKNIVWWNADYPLYYYASLFPDYDYYILCEYDVVINCDLEQLILSLHSGEKDIVAITSRSPLEECVYIRSAEGVYLYENIKKTYFPFAIFSKKSVAFLYNKRLSLTKKYREKKIQNWPHCELFVGTEAAASNLQVAQLTEYGKADFFSHYPPVLEECLPYLMDQAYIHPVLDSKRFLLSTIHYEGRPERFLNPFSKFHRTLRSFPFRFYLGPLCKALFSRFFRIISLTINRLCKNKNFLKIK</sequence>
<dbReference type="STRING" id="104102.AtDm6_1800"/>
<reference evidence="1 2" key="1">
    <citation type="submission" date="2014-06" db="EMBL/GenBank/DDBJ databases">
        <title>Functional and comparative genomic analyses of the Drosophila gut microbiota identify candidate symbiosis factors.</title>
        <authorList>
            <person name="Newell P.D."/>
            <person name="Chaston J.M."/>
            <person name="Douglas A.E."/>
        </authorList>
    </citation>
    <scope>NUCLEOTIDE SEQUENCE [LARGE SCALE GENOMIC DNA]</scope>
    <source>
        <strain evidence="1 2">DmCS_006</strain>
    </source>
</reference>
<accession>A0A094YP49</accession>
<keyword evidence="2" id="KW-1185">Reference proteome</keyword>
<evidence type="ECO:0008006" key="3">
    <source>
        <dbReference type="Google" id="ProtNLM"/>
    </source>
</evidence>
<name>A0A094YP49_9PROT</name>
<dbReference type="PATRIC" id="fig|104102.7.peg.1779"/>
<dbReference type="AlphaFoldDB" id="A0A094YP49"/>
<dbReference type="EMBL" id="JOKM01000069">
    <property type="protein sequence ID" value="KGB23152.1"/>
    <property type="molecule type" value="Genomic_DNA"/>
</dbReference>
<protein>
    <recommendedName>
        <fullName evidence="3">Glycosyl transferase</fullName>
    </recommendedName>
</protein>